<evidence type="ECO:0000256" key="3">
    <source>
        <dbReference type="ARBA" id="ARBA00037338"/>
    </source>
</evidence>
<comment type="subunit">
    <text evidence="5">Component of the ASTRA chromatin remodeling machinery complex.</text>
</comment>
<dbReference type="PANTHER" id="PTHR19854:SF1">
    <property type="entry name" value="GUANINE NUCLEOTIDE-BINDING PROTEIN SUBUNIT BETA-LIKE PROTEIN 1"/>
    <property type="match status" value="1"/>
</dbReference>
<keyword evidence="10" id="KW-1185">Reference proteome</keyword>
<comment type="caution">
    <text evidence="9">The sequence shown here is derived from an EMBL/GenBank/DDBJ whole genome shotgun (WGS) entry which is preliminary data.</text>
</comment>
<feature type="repeat" description="WD" evidence="7">
    <location>
        <begin position="514"/>
        <end position="529"/>
    </location>
</feature>
<feature type="region of interest" description="Disordered" evidence="8">
    <location>
        <begin position="310"/>
        <end position="410"/>
    </location>
</feature>
<organism evidence="9 10">
    <name type="scientific">Delitschia confertaspora ATCC 74209</name>
    <dbReference type="NCBI Taxonomy" id="1513339"/>
    <lineage>
        <taxon>Eukaryota</taxon>
        <taxon>Fungi</taxon>
        <taxon>Dikarya</taxon>
        <taxon>Ascomycota</taxon>
        <taxon>Pezizomycotina</taxon>
        <taxon>Dothideomycetes</taxon>
        <taxon>Pleosporomycetidae</taxon>
        <taxon>Pleosporales</taxon>
        <taxon>Delitschiaceae</taxon>
        <taxon>Delitschia</taxon>
    </lineage>
</organism>
<evidence type="ECO:0000256" key="7">
    <source>
        <dbReference type="PROSITE-ProRule" id="PRU00221"/>
    </source>
</evidence>
<sequence length="529" mass="57631">MTTDLQSSSLPPPQPSYIFRGHSAPLHSVGFLRRNTRLVTGDADGWIVVWKLESKRPVAVWKAHDAAILGTGDWGHNRIVTHGRDNSFKVWKFGVTDESNLSTILPAESSTEHRPKPWLLHSLPVNTLNFCSFSMCYELPASESSRNPPLQDLRQVGHGQLNGSSDAILVAVPAPDDKKIDIHQLPSEKLVYRVPKLAIDTGMTMALKLLHHSSGHLFVIAGYEGGFTAVHLLDTSQIVSSTNPESAWTLYLSQPHSQPILSLDASPDGKMYYTSSADAVIAAHKIPEIDPHTIQGSSAAAIQSDLPSARPFDQATEDHENDSSPIPVTFSKQTIAPSRISSSGLSSQIKFSKQSSPDPTPSNPPSGLSSQLAGVPRPFQPAVPKFSIPPVTTPIPAYKTKQTKHAGQQSLALRSDGRILATAGWDARIRIYSAKTLKEMAVLKWHKEGVYAVAFSHISDTPQNFKSTPKERVGDGREGDGAVMRANALRGGEVGGLSRLQQKREEEMQKKHWVAAGSKDGKVSLWEIY</sequence>
<dbReference type="InterPro" id="IPR015943">
    <property type="entry name" value="WD40/YVTN_repeat-like_dom_sf"/>
</dbReference>
<feature type="repeat" description="WD" evidence="7">
    <location>
        <begin position="19"/>
        <end position="60"/>
    </location>
</feature>
<reference evidence="9" key="1">
    <citation type="journal article" date="2020" name="Stud. Mycol.">
        <title>101 Dothideomycetes genomes: a test case for predicting lifestyles and emergence of pathogens.</title>
        <authorList>
            <person name="Haridas S."/>
            <person name="Albert R."/>
            <person name="Binder M."/>
            <person name="Bloem J."/>
            <person name="Labutti K."/>
            <person name="Salamov A."/>
            <person name="Andreopoulos B."/>
            <person name="Baker S."/>
            <person name="Barry K."/>
            <person name="Bills G."/>
            <person name="Bluhm B."/>
            <person name="Cannon C."/>
            <person name="Castanera R."/>
            <person name="Culley D."/>
            <person name="Daum C."/>
            <person name="Ezra D."/>
            <person name="Gonzalez J."/>
            <person name="Henrissat B."/>
            <person name="Kuo A."/>
            <person name="Liang C."/>
            <person name="Lipzen A."/>
            <person name="Lutzoni F."/>
            <person name="Magnuson J."/>
            <person name="Mondo S."/>
            <person name="Nolan M."/>
            <person name="Ohm R."/>
            <person name="Pangilinan J."/>
            <person name="Park H.-J."/>
            <person name="Ramirez L."/>
            <person name="Alfaro M."/>
            <person name="Sun H."/>
            <person name="Tritt A."/>
            <person name="Yoshinaga Y."/>
            <person name="Zwiers L.-H."/>
            <person name="Turgeon B."/>
            <person name="Goodwin S."/>
            <person name="Spatafora J."/>
            <person name="Crous P."/>
            <person name="Grigoriev I."/>
        </authorList>
    </citation>
    <scope>NUCLEOTIDE SEQUENCE</scope>
    <source>
        <strain evidence="9">ATCC 74209</strain>
    </source>
</reference>
<name>A0A9P4JRX7_9PLEO</name>
<keyword evidence="1 7" id="KW-0853">WD repeat</keyword>
<evidence type="ECO:0000256" key="5">
    <source>
        <dbReference type="ARBA" id="ARBA00038749"/>
    </source>
</evidence>
<dbReference type="Proteomes" id="UP000799536">
    <property type="component" value="Unassembled WGS sequence"/>
</dbReference>
<evidence type="ECO:0000313" key="9">
    <source>
        <dbReference type="EMBL" id="KAF2204060.1"/>
    </source>
</evidence>
<dbReference type="SUPFAM" id="SSF50978">
    <property type="entry name" value="WD40 repeat-like"/>
    <property type="match status" value="1"/>
</dbReference>
<dbReference type="EMBL" id="ML993886">
    <property type="protein sequence ID" value="KAF2204060.1"/>
    <property type="molecule type" value="Genomic_DNA"/>
</dbReference>
<dbReference type="InterPro" id="IPR019775">
    <property type="entry name" value="WD40_repeat_CS"/>
</dbReference>
<dbReference type="PROSITE" id="PS50294">
    <property type="entry name" value="WD_REPEATS_REGION"/>
    <property type="match status" value="1"/>
</dbReference>
<evidence type="ECO:0000256" key="6">
    <source>
        <dbReference type="ARBA" id="ARBA00040563"/>
    </source>
</evidence>
<dbReference type="PROSITE" id="PS50082">
    <property type="entry name" value="WD_REPEATS_2"/>
    <property type="match status" value="2"/>
</dbReference>
<evidence type="ECO:0000256" key="4">
    <source>
        <dbReference type="ARBA" id="ARBA00037931"/>
    </source>
</evidence>
<accession>A0A9P4JRX7</accession>
<feature type="compositionally biased region" description="Polar residues" evidence="8">
    <location>
        <begin position="323"/>
        <end position="334"/>
    </location>
</feature>
<dbReference type="PROSITE" id="PS00678">
    <property type="entry name" value="WD_REPEATS_1"/>
    <property type="match status" value="1"/>
</dbReference>
<dbReference type="OrthoDB" id="7668193at2759"/>
<proteinExistence type="inferred from homology"/>
<dbReference type="InterPro" id="IPR036322">
    <property type="entry name" value="WD40_repeat_dom_sf"/>
</dbReference>
<comment type="function">
    <text evidence="3">Component of the ASTRA complex involved in chromatin remodeling.</text>
</comment>
<keyword evidence="2" id="KW-0677">Repeat</keyword>
<dbReference type="InterPro" id="IPR001680">
    <property type="entry name" value="WD40_rpt"/>
</dbReference>
<dbReference type="PANTHER" id="PTHR19854">
    <property type="entry name" value="TRANSDUCIN BETA-LIKE 3"/>
    <property type="match status" value="1"/>
</dbReference>
<gene>
    <name evidence="9" type="ORF">GQ43DRAFT_410354</name>
</gene>
<evidence type="ECO:0000256" key="2">
    <source>
        <dbReference type="ARBA" id="ARBA00022737"/>
    </source>
</evidence>
<dbReference type="AlphaFoldDB" id="A0A9P4JRX7"/>
<dbReference type="Gene3D" id="2.130.10.10">
    <property type="entry name" value="YVTN repeat-like/Quinoprotein amine dehydrogenase"/>
    <property type="match status" value="3"/>
</dbReference>
<dbReference type="SMART" id="SM00320">
    <property type="entry name" value="WD40"/>
    <property type="match status" value="5"/>
</dbReference>
<evidence type="ECO:0000256" key="1">
    <source>
        <dbReference type="ARBA" id="ARBA00022574"/>
    </source>
</evidence>
<dbReference type="Pfam" id="PF00400">
    <property type="entry name" value="WD40"/>
    <property type="match status" value="3"/>
</dbReference>
<comment type="similarity">
    <text evidence="4">Belongs to the WD repeat ASA1 family.</text>
</comment>
<evidence type="ECO:0000313" key="10">
    <source>
        <dbReference type="Proteomes" id="UP000799536"/>
    </source>
</evidence>
<evidence type="ECO:0000256" key="8">
    <source>
        <dbReference type="SAM" id="MobiDB-lite"/>
    </source>
</evidence>
<feature type="compositionally biased region" description="Low complexity" evidence="8">
    <location>
        <begin position="335"/>
        <end position="357"/>
    </location>
</feature>
<protein>
    <recommendedName>
        <fullName evidence="6">ASTRA-associated protein 1</fullName>
    </recommendedName>
</protein>